<gene>
    <name evidence="1" type="ORF">SAMN05216480_1278</name>
</gene>
<protein>
    <submittedName>
        <fullName evidence="1">Uncharacterized protein</fullName>
    </submittedName>
</protein>
<dbReference type="STRING" id="1224947.SAMN05216480_1278"/>
<sequence length="267" mass="31004">MVNIDQFLQLVIQSSTDNIHYCYRQHDTYYFWIDQKSTRGVDISFGHEKIEIKNTTLSNPTDLLLTNILVEILLQMVDGTIVNEAEEYVALPIFTEEIIREICSIDAHTLLRLSQTNEEVTIYGPIRKTYFGKSMYKRLVPYENQLFVLAEKIEEVILKVQYQLPDYEYGNVLEVQYDAHPLVMKLLTNKTNCIVDKYDYILIEGKGKAPLMITNAVLNKIQPESWSLVDAYTMVAPRVTTSEWNAFVTRAAEFDQFENFKQKKADS</sequence>
<proteinExistence type="predicted"/>
<dbReference type="EMBL" id="FPBK01000027">
    <property type="protein sequence ID" value="SFU78437.1"/>
    <property type="molecule type" value="Genomic_DNA"/>
</dbReference>
<organism evidence="1 2">
    <name type="scientific">Pustulibacterium marinum</name>
    <dbReference type="NCBI Taxonomy" id="1224947"/>
    <lineage>
        <taxon>Bacteria</taxon>
        <taxon>Pseudomonadati</taxon>
        <taxon>Bacteroidota</taxon>
        <taxon>Flavobacteriia</taxon>
        <taxon>Flavobacteriales</taxon>
        <taxon>Flavobacteriaceae</taxon>
        <taxon>Pustulibacterium</taxon>
    </lineage>
</organism>
<evidence type="ECO:0000313" key="2">
    <source>
        <dbReference type="Proteomes" id="UP000199138"/>
    </source>
</evidence>
<dbReference type="Proteomes" id="UP000199138">
    <property type="component" value="Unassembled WGS sequence"/>
</dbReference>
<dbReference type="AlphaFoldDB" id="A0A1I7IZU2"/>
<name>A0A1I7IZU2_9FLAO</name>
<keyword evidence="2" id="KW-1185">Reference proteome</keyword>
<reference evidence="1 2" key="1">
    <citation type="submission" date="2016-10" db="EMBL/GenBank/DDBJ databases">
        <authorList>
            <person name="de Groot N.N."/>
        </authorList>
    </citation>
    <scope>NUCLEOTIDE SEQUENCE [LARGE SCALE GENOMIC DNA]</scope>
    <source>
        <strain evidence="1 2">CGMCC 1.12333</strain>
    </source>
</reference>
<accession>A0A1I7IZU2</accession>
<evidence type="ECO:0000313" key="1">
    <source>
        <dbReference type="EMBL" id="SFU78437.1"/>
    </source>
</evidence>